<sequence>MNFTVRKLKFGDEIASESEMAVLKGGSGINIAVNKFDTYYFLGNHQCLNDYLKFFPDGFFNIYCHNIKKEEYALESDFFVFGINTHFSIDLRDKEINCQIHDYHGDHLSFRKTASKEKTDIYRFFKDERRIPFNFYSEMLAELLLKA</sequence>
<name>A0A376EDW3_CHRCU</name>
<dbReference type="Proteomes" id="UP000273270">
    <property type="component" value="Chromosome"/>
</dbReference>
<keyword evidence="4" id="KW-1185">Reference proteome</keyword>
<dbReference type="KEGG" id="ccau:EG346_01715"/>
<dbReference type="EMBL" id="UFVQ01000003">
    <property type="protein sequence ID" value="STD07203.1"/>
    <property type="molecule type" value="Genomic_DNA"/>
</dbReference>
<reference evidence="2 3" key="1">
    <citation type="submission" date="2018-06" db="EMBL/GenBank/DDBJ databases">
        <authorList>
            <consortium name="Pathogen Informatics"/>
            <person name="Doyle S."/>
        </authorList>
    </citation>
    <scope>NUCLEOTIDE SEQUENCE [LARGE SCALE GENOMIC DNA]</scope>
    <source>
        <strain evidence="2 3">NCTC13533</strain>
    </source>
</reference>
<accession>A0A3G6M2F6</accession>
<reference evidence="4" key="2">
    <citation type="submission" date="2018-11" db="EMBL/GenBank/DDBJ databases">
        <title>Proposal to divide the Flavobacteriaceae and reorganize its genera based on Amino Acid Identity values calculated from whole genome sequences.</title>
        <authorList>
            <person name="Nicholson A.C."/>
            <person name="Gulvik C.A."/>
            <person name="Whitney A.M."/>
            <person name="Humrighouse B.W."/>
            <person name="Bell M."/>
            <person name="Holmes B."/>
            <person name="Steigerwalt A.G."/>
            <person name="Villarma A."/>
            <person name="Sheth M."/>
            <person name="Batra D."/>
            <person name="Pryor J."/>
            <person name="Bernardet J.-F."/>
            <person name="Hugo C."/>
            <person name="Kampfer P."/>
            <person name="Newman J."/>
            <person name="McQuiston J.R."/>
        </authorList>
    </citation>
    <scope>NUCLEOTIDE SEQUENCE [LARGE SCALE GENOMIC DNA]</scope>
    <source>
        <strain evidence="4">G0188</strain>
    </source>
</reference>
<evidence type="ECO:0000313" key="4">
    <source>
        <dbReference type="Proteomes" id="UP000273270"/>
    </source>
</evidence>
<evidence type="ECO:0000313" key="3">
    <source>
        <dbReference type="Proteomes" id="UP000255224"/>
    </source>
</evidence>
<evidence type="ECO:0000313" key="2">
    <source>
        <dbReference type="EMBL" id="STD07203.1"/>
    </source>
</evidence>
<accession>A0A376EDW3</accession>
<organism evidence="2 3">
    <name type="scientific">Chryseobacterium carnipullorum</name>
    <dbReference type="NCBI Taxonomy" id="1124835"/>
    <lineage>
        <taxon>Bacteria</taxon>
        <taxon>Pseudomonadati</taxon>
        <taxon>Bacteroidota</taxon>
        <taxon>Flavobacteriia</taxon>
        <taxon>Flavobacteriales</taxon>
        <taxon>Weeksellaceae</taxon>
        <taxon>Chryseobacterium group</taxon>
        <taxon>Chryseobacterium</taxon>
    </lineage>
</organism>
<dbReference type="EMBL" id="CP033920">
    <property type="protein sequence ID" value="AZA47009.1"/>
    <property type="molecule type" value="Genomic_DNA"/>
</dbReference>
<evidence type="ECO:0000313" key="1">
    <source>
        <dbReference type="EMBL" id="AZA47009.1"/>
    </source>
</evidence>
<dbReference type="OrthoDB" id="1236024at2"/>
<dbReference type="Proteomes" id="UP000255224">
    <property type="component" value="Unassembled WGS sequence"/>
</dbReference>
<proteinExistence type="predicted"/>
<gene>
    <name evidence="1" type="ORF">EG346_01715</name>
    <name evidence="2" type="ORF">NCTC13533_04179</name>
</gene>
<dbReference type="RefSeq" id="WP_123876790.1">
    <property type="nucleotide sequence ID" value="NZ_CP033920.1"/>
</dbReference>
<protein>
    <submittedName>
        <fullName evidence="2">Uncharacterized protein</fullName>
    </submittedName>
</protein>
<reference evidence="1" key="3">
    <citation type="submission" date="2018-11" db="EMBL/GenBank/DDBJ databases">
        <title>Proposal to divide the Flavobacteriaceae and reorganize its genera based on Amino Acid Identity values calculated from whole genome sequences.</title>
        <authorList>
            <person name="Nicholson A.C."/>
            <person name="Gulvik C.A."/>
            <person name="Whitney A.M."/>
            <person name="Humrighouse B.W."/>
            <person name="Bell M."/>
            <person name="Holmes B."/>
            <person name="Steigerwalt A."/>
            <person name="Villarma A."/>
            <person name="Sheth M."/>
            <person name="Batra D."/>
            <person name="Pryor J."/>
            <person name="Bernardet J.-F."/>
            <person name="Hugo C."/>
            <person name="Kampfer P."/>
            <person name="Newman J."/>
            <person name="Mcquiston J.R."/>
        </authorList>
    </citation>
    <scope>NUCLEOTIDE SEQUENCE [LARGE SCALE GENOMIC DNA]</scope>
    <source>
        <strain evidence="1">G0188</strain>
    </source>
</reference>
<dbReference type="AlphaFoldDB" id="A0A376EDW3"/>